<name>A0ABW6B680_9SPHI</name>
<keyword evidence="7" id="KW-0829">Tyrosine-protein kinase</keyword>
<evidence type="ECO:0000259" key="10">
    <source>
        <dbReference type="Pfam" id="PF13614"/>
    </source>
</evidence>
<dbReference type="Gene3D" id="3.40.50.300">
    <property type="entry name" value="P-loop containing nucleotide triphosphate hydrolases"/>
    <property type="match status" value="1"/>
</dbReference>
<evidence type="ECO:0000256" key="8">
    <source>
        <dbReference type="ARBA" id="ARBA00051245"/>
    </source>
</evidence>
<dbReference type="Pfam" id="PF13614">
    <property type="entry name" value="AAA_31"/>
    <property type="match status" value="1"/>
</dbReference>
<accession>A0ABW6B680</accession>
<dbReference type="Pfam" id="PF13807">
    <property type="entry name" value="GNVR"/>
    <property type="match status" value="1"/>
</dbReference>
<evidence type="ECO:0000313" key="12">
    <source>
        <dbReference type="EMBL" id="MFD2963934.1"/>
    </source>
</evidence>
<evidence type="ECO:0000256" key="2">
    <source>
        <dbReference type="ARBA" id="ARBA00011903"/>
    </source>
</evidence>
<evidence type="ECO:0000256" key="4">
    <source>
        <dbReference type="ARBA" id="ARBA00022741"/>
    </source>
</evidence>
<dbReference type="Proteomes" id="UP001597560">
    <property type="component" value="Unassembled WGS sequence"/>
</dbReference>
<feature type="domain" description="AAA" evidence="10">
    <location>
        <begin position="588"/>
        <end position="715"/>
    </location>
</feature>
<evidence type="ECO:0000256" key="7">
    <source>
        <dbReference type="ARBA" id="ARBA00023137"/>
    </source>
</evidence>
<keyword evidence="5" id="KW-0418">Kinase</keyword>
<comment type="similarity">
    <text evidence="1">Belongs to the CpsD/CapB family.</text>
</comment>
<proteinExistence type="inferred from homology"/>
<keyword evidence="9" id="KW-0472">Membrane</keyword>
<dbReference type="EMBL" id="JBHUPA010000011">
    <property type="protein sequence ID" value="MFD2963934.1"/>
    <property type="molecule type" value="Genomic_DNA"/>
</dbReference>
<dbReference type="InterPro" id="IPR050445">
    <property type="entry name" value="Bact_polysacc_biosynth/exp"/>
</dbReference>
<feature type="transmembrane region" description="Helical" evidence="9">
    <location>
        <begin position="32"/>
        <end position="54"/>
    </location>
</feature>
<dbReference type="CDD" id="cd05387">
    <property type="entry name" value="BY-kinase"/>
    <property type="match status" value="1"/>
</dbReference>
<evidence type="ECO:0000259" key="11">
    <source>
        <dbReference type="Pfam" id="PF13807"/>
    </source>
</evidence>
<feature type="domain" description="Tyrosine-protein kinase G-rich" evidence="11">
    <location>
        <begin position="446"/>
        <end position="517"/>
    </location>
</feature>
<keyword evidence="4" id="KW-0547">Nucleotide-binding</keyword>
<dbReference type="PANTHER" id="PTHR32309:SF13">
    <property type="entry name" value="FERRIC ENTEROBACTIN TRANSPORT PROTEIN FEPE"/>
    <property type="match status" value="1"/>
</dbReference>
<dbReference type="InterPro" id="IPR027417">
    <property type="entry name" value="P-loop_NTPase"/>
</dbReference>
<evidence type="ECO:0000256" key="5">
    <source>
        <dbReference type="ARBA" id="ARBA00022777"/>
    </source>
</evidence>
<dbReference type="EC" id="2.7.10.2" evidence="2"/>
<sequence length="791" mass="89147">MNNTNDLNFWGKEGNTPSTSLRNYAMRYFKSWPLLAFSLILCVTIAWFYVRYIAIPEYHVKAKLLIEDNNTSSNGGGAELSMDLGSLLGTKNSVDNEVEVLKTKFLMESLVQDLKLNVTWFKQGSVKDVEIFNPPFSFEIVESVKNPTKTTLEFSITTDNKARLEFMSERSKEVKTLVVEIGRIFNVDGVGACIIKRESSKDVGPSDTYTVVITDVDNRAAELLGSLTANLTSKLTTIIDLQLDYSDREKGEYILSNFIKEYTRQNMQDKSRIADSTIAFIDKRILLVNSELELIEQNIQDFMQGKGLANISAQSQLLLENNSTYIRELTDIEARMEVLDAVDELIKDEKKKSLISGSILGGQMDQAFNSLISSYNNQILERERLLLSFTPDNPFVVNADQRIASVKSNIAAYIRNTRESLNTSKKELEKRTASLQVGIKDVPAQERAFLDLSRQQQLKQELYLFLLQKREETAVANTSNIAGIRVIDPPKADRTPFSPKKSMIWMAALFIALLIPAGRIYAQDLLNDKVTGRKDVELRTKIPVLGELGHAIENVDLIEFKSSRSALAEQFRALRTNLQFMFKSKQDKVILVTSGMPGEGKSFTSLNLANVYAVSGKKVLLLEFDLRKPKLSKTYKSKTGVGISNFIVDENMSLDAFITEVAENLMFGPCGPMPPNPAELILNPRVKEMLDLAKERFDYVIVDAPPIGAVTDAQLLSDHCDVTLYVVRANHTPQDLLGLPEDMRREGKMKNMGIILNDVSENNGGYYGYNYGYYHTEEKKKTFFQNLFNKR</sequence>
<keyword evidence="9" id="KW-1133">Transmembrane helix</keyword>
<evidence type="ECO:0000256" key="3">
    <source>
        <dbReference type="ARBA" id="ARBA00022679"/>
    </source>
</evidence>
<comment type="catalytic activity">
    <reaction evidence="8">
        <text>L-tyrosyl-[protein] + ATP = O-phospho-L-tyrosyl-[protein] + ADP + H(+)</text>
        <dbReference type="Rhea" id="RHEA:10596"/>
        <dbReference type="Rhea" id="RHEA-COMP:10136"/>
        <dbReference type="Rhea" id="RHEA-COMP:20101"/>
        <dbReference type="ChEBI" id="CHEBI:15378"/>
        <dbReference type="ChEBI" id="CHEBI:30616"/>
        <dbReference type="ChEBI" id="CHEBI:46858"/>
        <dbReference type="ChEBI" id="CHEBI:61978"/>
        <dbReference type="ChEBI" id="CHEBI:456216"/>
        <dbReference type="EC" id="2.7.10.2"/>
    </reaction>
</comment>
<protein>
    <recommendedName>
        <fullName evidence="2">non-specific protein-tyrosine kinase</fullName>
        <ecNumber evidence="2">2.7.10.2</ecNumber>
    </recommendedName>
</protein>
<gene>
    <name evidence="12" type="ORF">ACFS6J_19150</name>
</gene>
<keyword evidence="9" id="KW-0812">Transmembrane</keyword>
<dbReference type="InterPro" id="IPR005702">
    <property type="entry name" value="Wzc-like_C"/>
</dbReference>
<evidence type="ECO:0000256" key="1">
    <source>
        <dbReference type="ARBA" id="ARBA00007316"/>
    </source>
</evidence>
<reference evidence="13" key="1">
    <citation type="journal article" date="2019" name="Int. J. Syst. Evol. Microbiol.">
        <title>The Global Catalogue of Microorganisms (GCM) 10K type strain sequencing project: providing services to taxonomists for standard genome sequencing and annotation.</title>
        <authorList>
            <consortium name="The Broad Institute Genomics Platform"/>
            <consortium name="The Broad Institute Genome Sequencing Center for Infectious Disease"/>
            <person name="Wu L."/>
            <person name="Ma J."/>
        </authorList>
    </citation>
    <scope>NUCLEOTIDE SEQUENCE [LARGE SCALE GENOMIC DNA]</scope>
    <source>
        <strain evidence="13">KCTC 23098</strain>
    </source>
</reference>
<evidence type="ECO:0000313" key="13">
    <source>
        <dbReference type="Proteomes" id="UP001597560"/>
    </source>
</evidence>
<dbReference type="RefSeq" id="WP_377612054.1">
    <property type="nucleotide sequence ID" value="NZ_JBHUPA010000011.1"/>
</dbReference>
<evidence type="ECO:0000256" key="6">
    <source>
        <dbReference type="ARBA" id="ARBA00022840"/>
    </source>
</evidence>
<dbReference type="InterPro" id="IPR025669">
    <property type="entry name" value="AAA_dom"/>
</dbReference>
<organism evidence="12 13">
    <name type="scientific">Olivibacter jilunii</name>
    <dbReference type="NCBI Taxonomy" id="985016"/>
    <lineage>
        <taxon>Bacteria</taxon>
        <taxon>Pseudomonadati</taxon>
        <taxon>Bacteroidota</taxon>
        <taxon>Sphingobacteriia</taxon>
        <taxon>Sphingobacteriales</taxon>
        <taxon>Sphingobacteriaceae</taxon>
        <taxon>Olivibacter</taxon>
    </lineage>
</organism>
<comment type="caution">
    <text evidence="12">The sequence shown here is derived from an EMBL/GenBank/DDBJ whole genome shotgun (WGS) entry which is preliminary data.</text>
</comment>
<dbReference type="InterPro" id="IPR032807">
    <property type="entry name" value="GNVR"/>
</dbReference>
<dbReference type="PANTHER" id="PTHR32309">
    <property type="entry name" value="TYROSINE-PROTEIN KINASE"/>
    <property type="match status" value="1"/>
</dbReference>
<keyword evidence="13" id="KW-1185">Reference proteome</keyword>
<keyword evidence="3" id="KW-0808">Transferase</keyword>
<keyword evidence="6" id="KW-0067">ATP-binding</keyword>
<evidence type="ECO:0000256" key="9">
    <source>
        <dbReference type="SAM" id="Phobius"/>
    </source>
</evidence>
<dbReference type="SUPFAM" id="SSF52540">
    <property type="entry name" value="P-loop containing nucleoside triphosphate hydrolases"/>
    <property type="match status" value="1"/>
</dbReference>
<dbReference type="NCBIfam" id="TIGR01007">
    <property type="entry name" value="eps_fam"/>
    <property type="match status" value="1"/>
</dbReference>